<protein>
    <submittedName>
        <fullName evidence="2">Uncharacterized protein</fullName>
    </submittedName>
</protein>
<dbReference type="Proteomes" id="UP000033935">
    <property type="component" value="Unassembled WGS sequence"/>
</dbReference>
<gene>
    <name evidence="2" type="ORF">UT30_C0032G0009</name>
</gene>
<name>A0A0G0PYV4_9BACT</name>
<dbReference type="AlphaFoldDB" id="A0A0G0PYV4"/>
<organism evidence="2 3">
    <name type="scientific">Candidatus Uhrbacteria bacterium GW2011_GWF2_39_13</name>
    <dbReference type="NCBI Taxonomy" id="1618995"/>
    <lineage>
        <taxon>Bacteria</taxon>
        <taxon>Candidatus Uhriibacteriota</taxon>
    </lineage>
</organism>
<reference evidence="2 3" key="1">
    <citation type="journal article" date="2015" name="Nature">
        <title>rRNA introns, odd ribosomes, and small enigmatic genomes across a large radiation of phyla.</title>
        <authorList>
            <person name="Brown C.T."/>
            <person name="Hug L.A."/>
            <person name="Thomas B.C."/>
            <person name="Sharon I."/>
            <person name="Castelle C.J."/>
            <person name="Singh A."/>
            <person name="Wilkins M.J."/>
            <person name="Williams K.H."/>
            <person name="Banfield J.F."/>
        </authorList>
    </citation>
    <scope>NUCLEOTIDE SEQUENCE [LARGE SCALE GENOMIC DNA]</scope>
</reference>
<evidence type="ECO:0000313" key="2">
    <source>
        <dbReference type="EMBL" id="KKR03330.1"/>
    </source>
</evidence>
<keyword evidence="1" id="KW-0812">Transmembrane</keyword>
<feature type="transmembrane region" description="Helical" evidence="1">
    <location>
        <begin position="21"/>
        <end position="43"/>
    </location>
</feature>
<accession>A0A0G0PYV4</accession>
<proteinExistence type="predicted"/>
<evidence type="ECO:0000256" key="1">
    <source>
        <dbReference type="SAM" id="Phobius"/>
    </source>
</evidence>
<comment type="caution">
    <text evidence="2">The sequence shown here is derived from an EMBL/GenBank/DDBJ whole genome shotgun (WGS) entry which is preliminary data.</text>
</comment>
<keyword evidence="1" id="KW-0472">Membrane</keyword>
<sequence length="383" mass="44135">MEKHGPWIVKRGKLALARSRSVNILQSISLFLVVFFLLINLSYSEDGYKLNTTIIGKPLDSVTVWIKSVNDMTRIKESHAPEEFQSGKSIFTFNGIRKGEYIIGIDPEFDSWDTVCIYTQKIFIDSDKNIQIEIPDKILEIELIFKNIEIPYKNKEKNFIIARVERMDGSITNPYYRQWYFADYIGKKWKGVLGNLYEGIYKFTIFRERDSEKSKGEYIDVISKIVPITDNTLNKGKIIITIDALDTASNVNIQTSIPDRVLQIILALENNKTYTNKNLNKVIAVDIKNIDKGSINQAKICYFLYLHNGKWEGFLHRIEKGTYDFTFTLKNSDKDKGYDNFSKDVIIDENVLKSGKLPITLNTVGLGKTRRPEPEDPNLEPRT</sequence>
<evidence type="ECO:0000313" key="3">
    <source>
        <dbReference type="Proteomes" id="UP000033935"/>
    </source>
</evidence>
<dbReference type="EMBL" id="LBWG01000032">
    <property type="protein sequence ID" value="KKR03330.1"/>
    <property type="molecule type" value="Genomic_DNA"/>
</dbReference>
<keyword evidence="1" id="KW-1133">Transmembrane helix</keyword>